<proteinExistence type="predicted"/>
<reference evidence="3" key="1">
    <citation type="submission" date="2022-11" db="UniProtKB">
        <authorList>
            <consortium name="WormBaseParasite"/>
        </authorList>
    </citation>
    <scope>IDENTIFICATION</scope>
</reference>
<accession>A0A915D8C4</accession>
<name>A0A915D8C4_9BILA</name>
<evidence type="ECO:0000313" key="2">
    <source>
        <dbReference type="Proteomes" id="UP000887574"/>
    </source>
</evidence>
<evidence type="ECO:0000313" key="3">
    <source>
        <dbReference type="WBParaSite" id="jg17207"/>
    </source>
</evidence>
<protein>
    <submittedName>
        <fullName evidence="3">Uncharacterized protein</fullName>
    </submittedName>
</protein>
<organism evidence="2 3">
    <name type="scientific">Ditylenchus dipsaci</name>
    <dbReference type="NCBI Taxonomy" id="166011"/>
    <lineage>
        <taxon>Eukaryota</taxon>
        <taxon>Metazoa</taxon>
        <taxon>Ecdysozoa</taxon>
        <taxon>Nematoda</taxon>
        <taxon>Chromadorea</taxon>
        <taxon>Rhabditida</taxon>
        <taxon>Tylenchina</taxon>
        <taxon>Tylenchomorpha</taxon>
        <taxon>Sphaerularioidea</taxon>
        <taxon>Anguinidae</taxon>
        <taxon>Anguininae</taxon>
        <taxon>Ditylenchus</taxon>
    </lineage>
</organism>
<dbReference type="WBParaSite" id="jg17207">
    <property type="protein sequence ID" value="jg17207"/>
    <property type="gene ID" value="jg17207"/>
</dbReference>
<dbReference type="Proteomes" id="UP000887574">
    <property type="component" value="Unplaced"/>
</dbReference>
<feature type="region of interest" description="Disordered" evidence="1">
    <location>
        <begin position="132"/>
        <end position="153"/>
    </location>
</feature>
<sequence length="341" mass="36804">MHSPMLKTSANQPVELRQGAEALEDLNSIDFTQLVQPNSAIITTEDYLPQTSSTMTYASMDMRGGNGPTNQEIGIHIDSTKEMMQTTQFQQYLQAGQRFGHREQLGWQNIGMQQQHTSSYMMAGVSHVAAGQINSSTPDSGIESGSPPSVSSYTPPMVSPYTTQVTSCDSGQYPLSIPNMSASSVNTVKSSNADESDDFSDMPTLLPAMTQQQNTQEDTINDYINDLTPPAMEEGNISPPLTNQETELNTKKVDTETASTSGDISSLLFAVTPSMDLSELAEKLYSSITPEQLRQLTSLIQSKAALVTETPPPAPVPPTKAILHANHLKKKSPNPAANSGM</sequence>
<evidence type="ECO:0000256" key="1">
    <source>
        <dbReference type="SAM" id="MobiDB-lite"/>
    </source>
</evidence>
<dbReference type="AlphaFoldDB" id="A0A915D8C4"/>
<keyword evidence="2" id="KW-1185">Reference proteome</keyword>